<accession>A0ABW3IQN5</accession>
<sequence>MTAPDPHQVRLAALQRSRKSFFLFVWRVFDTLHKGANDRFEPAWHVQAMCHELDNVRIGENKRLVINIPPRCLKSVTVAVAYVAFILGHNPGAKIIVASYGLDLARKHSDDCRRVMSSRWYQQMFPSTRLAKKGNTAEEIRTTKDGSRKAVSIGSSVTGHGADYIIIDDLLKAGDANSEAELLRAQEFIEGSLLSRFNNQAEGRVVMIAQRLHELDPPGYLLDKGTYRHLNLPAIAEENESVRIGNTKEQVHCRCPGDLLFPERLDRETLDRMRREMGSVIFNCQYQQNPIAPDGSPLRWEWFGTYETVEDRRWYQLIVQSWDTGMSSSPSSDFSVCTTWGFREHKWYLLDVWRGQLDYPDLKSKTLQLVAQWDPDRVLIEDAATGRPLFDDLFPEDRRRYERIRPEKEKEIRFNASCAPVEERKVFLPAEAPWLAGFKHELQAFPRARNDDQVDSFSQFLNWSKGNGPWRALGRHHPLVEERREKNRQKRRR</sequence>
<dbReference type="NCBIfam" id="TIGR01630">
    <property type="entry name" value="psiM2_ORF9"/>
    <property type="match status" value="1"/>
</dbReference>
<dbReference type="RefSeq" id="WP_386074263.1">
    <property type="nucleotide sequence ID" value="NZ_JBHTJT010000008.1"/>
</dbReference>
<feature type="domain" description="Terminase large subunit gp17-like C-terminal" evidence="3">
    <location>
        <begin position="321"/>
        <end position="462"/>
    </location>
</feature>
<reference evidence="5" key="1">
    <citation type="journal article" date="2019" name="Int. J. Syst. Evol. Microbiol.">
        <title>The Global Catalogue of Microorganisms (GCM) 10K type strain sequencing project: providing services to taxonomists for standard genome sequencing and annotation.</title>
        <authorList>
            <consortium name="The Broad Institute Genomics Platform"/>
            <consortium name="The Broad Institute Genome Sequencing Center for Infectious Disease"/>
            <person name="Wu L."/>
            <person name="Ma J."/>
        </authorList>
    </citation>
    <scope>NUCLEOTIDE SEQUENCE [LARGE SCALE GENOMIC DNA]</scope>
    <source>
        <strain evidence="5">CCUG 60524</strain>
    </source>
</reference>
<organism evidence="4 5">
    <name type="scientific">Tropicimonas aquimaris</name>
    <dbReference type="NCBI Taxonomy" id="914152"/>
    <lineage>
        <taxon>Bacteria</taxon>
        <taxon>Pseudomonadati</taxon>
        <taxon>Pseudomonadota</taxon>
        <taxon>Alphaproteobacteria</taxon>
        <taxon>Rhodobacterales</taxon>
        <taxon>Roseobacteraceae</taxon>
        <taxon>Tropicimonas</taxon>
    </lineage>
</organism>
<evidence type="ECO:0000259" key="3">
    <source>
        <dbReference type="Pfam" id="PF17289"/>
    </source>
</evidence>
<keyword evidence="1" id="KW-1188">Viral release from host cell</keyword>
<evidence type="ECO:0000313" key="4">
    <source>
        <dbReference type="EMBL" id="MFD0979940.1"/>
    </source>
</evidence>
<dbReference type="InterPro" id="IPR006517">
    <property type="entry name" value="Phage_terminase_lsu-like_C"/>
</dbReference>
<proteinExistence type="predicted"/>
<keyword evidence="5" id="KW-1185">Reference proteome</keyword>
<protein>
    <submittedName>
        <fullName evidence="4">Phage terminase large subunit</fullName>
    </submittedName>
</protein>
<dbReference type="InterPro" id="IPR027417">
    <property type="entry name" value="P-loop_NTPase"/>
</dbReference>
<comment type="caution">
    <text evidence="4">The sequence shown here is derived from an EMBL/GenBank/DDBJ whole genome shotgun (WGS) entry which is preliminary data.</text>
</comment>
<gene>
    <name evidence="4" type="primary">terL</name>
    <name evidence="4" type="ORF">ACFQ2S_09770</name>
</gene>
<dbReference type="Gene3D" id="3.30.420.240">
    <property type="match status" value="1"/>
</dbReference>
<dbReference type="EMBL" id="JBHTJT010000008">
    <property type="protein sequence ID" value="MFD0979940.1"/>
    <property type="molecule type" value="Genomic_DNA"/>
</dbReference>
<dbReference type="Pfam" id="PF17289">
    <property type="entry name" value="Terminase_6C"/>
    <property type="match status" value="1"/>
</dbReference>
<name>A0ABW3IQN5_9RHOB</name>
<dbReference type="InterPro" id="IPR035421">
    <property type="entry name" value="Terminase_6C"/>
</dbReference>
<evidence type="ECO:0000256" key="1">
    <source>
        <dbReference type="ARBA" id="ARBA00022612"/>
    </source>
</evidence>
<dbReference type="Gene3D" id="3.40.50.300">
    <property type="entry name" value="P-loop containing nucleotide triphosphate hydrolases"/>
    <property type="match status" value="1"/>
</dbReference>
<evidence type="ECO:0000256" key="2">
    <source>
        <dbReference type="SAM" id="MobiDB-lite"/>
    </source>
</evidence>
<dbReference type="Proteomes" id="UP001597108">
    <property type="component" value="Unassembled WGS sequence"/>
</dbReference>
<feature type="region of interest" description="Disordered" evidence="2">
    <location>
        <begin position="470"/>
        <end position="493"/>
    </location>
</feature>
<evidence type="ECO:0000313" key="5">
    <source>
        <dbReference type="Proteomes" id="UP001597108"/>
    </source>
</evidence>